<organism evidence="2 3">
    <name type="scientific">Pseudoalteromonas piratica</name>
    <dbReference type="NCBI Taxonomy" id="1348114"/>
    <lineage>
        <taxon>Bacteria</taxon>
        <taxon>Pseudomonadati</taxon>
        <taxon>Pseudomonadota</taxon>
        <taxon>Gammaproteobacteria</taxon>
        <taxon>Alteromonadales</taxon>
        <taxon>Pseudoalteromonadaceae</taxon>
        <taxon>Pseudoalteromonas</taxon>
    </lineage>
</organism>
<dbReference type="STRING" id="1348114.OM33_21475"/>
<evidence type="ECO:0000256" key="1">
    <source>
        <dbReference type="SAM" id="SignalP"/>
    </source>
</evidence>
<sequence length="132" mass="14955">MMRSLFFLFLLYSTSLIANQDVIIVDRVVPNSIELAFPNERNIEPEISDFQINNFILMSNDDGERFAVVTLTNLSSGSRTLNHNHLMAQVSNGERINPLPFKQAFKGDETISLTLGFGENKFPLLTIYTRAK</sequence>
<gene>
    <name evidence="2" type="ORF">OM33_21475</name>
</gene>
<feature type="signal peptide" evidence="1">
    <location>
        <begin position="1"/>
        <end position="18"/>
    </location>
</feature>
<dbReference type="AlphaFoldDB" id="A0A0A7ELR5"/>
<evidence type="ECO:0000313" key="3">
    <source>
        <dbReference type="Proteomes" id="UP000030341"/>
    </source>
</evidence>
<protein>
    <submittedName>
        <fullName evidence="2">Uncharacterized protein</fullName>
    </submittedName>
</protein>
<dbReference type="OrthoDB" id="6080130at2"/>
<dbReference type="RefSeq" id="WP_040136677.1">
    <property type="nucleotide sequence ID" value="NZ_CP009889.1"/>
</dbReference>
<evidence type="ECO:0000313" key="2">
    <source>
        <dbReference type="EMBL" id="AIY67569.1"/>
    </source>
</evidence>
<name>A0A0A7ELR5_9GAMM</name>
<reference evidence="2 3" key="1">
    <citation type="submission" date="2014-11" db="EMBL/GenBank/DDBJ databases">
        <title>Complete Genome Sequence of Pseudoalteromonas sp. Strain OCN003 Isolated from Kaneohe Bay, Oahu, Hawaii.</title>
        <authorList>
            <person name="Beurmann S."/>
            <person name="Videau P."/>
            <person name="Ushijima B."/>
            <person name="Smith A.M."/>
            <person name="Aeby G.S."/>
            <person name="Callahan S.M."/>
            <person name="Belcaid M."/>
        </authorList>
    </citation>
    <scope>NUCLEOTIDE SEQUENCE [LARGE SCALE GENOMIC DNA]</scope>
    <source>
        <strain evidence="2 3">OCN003</strain>
    </source>
</reference>
<feature type="chain" id="PRO_5002039247" evidence="1">
    <location>
        <begin position="19"/>
        <end position="132"/>
    </location>
</feature>
<keyword evidence="3" id="KW-1185">Reference proteome</keyword>
<proteinExistence type="predicted"/>
<dbReference type="KEGG" id="pseo:OM33_21475"/>
<dbReference type="Proteomes" id="UP000030341">
    <property type="component" value="Chromosome 2"/>
</dbReference>
<accession>A0A0A7ELR5</accession>
<keyword evidence="1" id="KW-0732">Signal</keyword>
<dbReference type="HOGENOM" id="CLU_154489_0_0_6"/>
<dbReference type="EMBL" id="CP009889">
    <property type="protein sequence ID" value="AIY67569.1"/>
    <property type="molecule type" value="Genomic_DNA"/>
</dbReference>
<dbReference type="eggNOG" id="ENOG5032TQA">
    <property type="taxonomic scope" value="Bacteria"/>
</dbReference>